<dbReference type="InterPro" id="IPR001190">
    <property type="entry name" value="SRCR"/>
</dbReference>
<feature type="compositionally biased region" description="Low complexity" evidence="15">
    <location>
        <begin position="86"/>
        <end position="99"/>
    </location>
</feature>
<dbReference type="AlphaFoldDB" id="A0A7J7RH52"/>
<feature type="compositionally biased region" description="Low complexity" evidence="15">
    <location>
        <begin position="640"/>
        <end position="653"/>
    </location>
</feature>
<feature type="region of interest" description="Disordered" evidence="15">
    <location>
        <begin position="73"/>
        <end position="99"/>
    </location>
</feature>
<dbReference type="PROSITE" id="PS50287">
    <property type="entry name" value="SRCR_2"/>
    <property type="match status" value="3"/>
</dbReference>
<evidence type="ECO:0000256" key="7">
    <source>
        <dbReference type="ARBA" id="ARBA00022889"/>
    </source>
</evidence>
<dbReference type="Pfam" id="PF00530">
    <property type="entry name" value="SRCR"/>
    <property type="match status" value="3"/>
</dbReference>
<dbReference type="VEuPathDB" id="HostDB:GeneID_118649076"/>
<evidence type="ECO:0000256" key="6">
    <source>
        <dbReference type="ARBA" id="ARBA00022737"/>
    </source>
</evidence>
<dbReference type="PRINTS" id="PR00258">
    <property type="entry name" value="SPERACTRCPTR"/>
</dbReference>
<feature type="compositionally biased region" description="Acidic residues" evidence="15">
    <location>
        <begin position="687"/>
        <end position="697"/>
    </location>
</feature>
<dbReference type="GO" id="GO:0031638">
    <property type="term" value="P:zymogen activation"/>
    <property type="evidence" value="ECO:0007669"/>
    <property type="project" value="TreeGrafter"/>
</dbReference>
<evidence type="ECO:0000313" key="19">
    <source>
        <dbReference type="Proteomes" id="UP000527355"/>
    </source>
</evidence>
<evidence type="ECO:0000256" key="1">
    <source>
        <dbReference type="ARBA" id="ARBA00004251"/>
    </source>
</evidence>
<comment type="caution">
    <text evidence="18">The sequence shown here is derived from an EMBL/GenBank/DDBJ whole genome shotgun (WGS) entry which is preliminary data.</text>
</comment>
<feature type="region of interest" description="Disordered" evidence="15">
    <location>
        <begin position="525"/>
        <end position="546"/>
    </location>
</feature>
<dbReference type="PANTHER" id="PTHR48071:SF24">
    <property type="entry name" value="DELETED IN MALIGNANT BRAIN TUMORS 1 PROTEIN-LIKE"/>
    <property type="match status" value="1"/>
</dbReference>
<comment type="caution">
    <text evidence="14">Lacks conserved residue(s) required for the propagation of feature annotation.</text>
</comment>
<dbReference type="GO" id="GO:0007155">
    <property type="term" value="P:cell adhesion"/>
    <property type="evidence" value="ECO:0007669"/>
    <property type="project" value="UniProtKB-KW"/>
</dbReference>
<evidence type="ECO:0000256" key="11">
    <source>
        <dbReference type="ARBA" id="ARBA00023180"/>
    </source>
</evidence>
<keyword evidence="19" id="KW-1185">Reference proteome</keyword>
<feature type="compositionally biased region" description="Low complexity" evidence="15">
    <location>
        <begin position="597"/>
        <end position="608"/>
    </location>
</feature>
<keyword evidence="11" id="KW-0325">Glycoprotein</keyword>
<dbReference type="SMART" id="SM00202">
    <property type="entry name" value="SR"/>
    <property type="match status" value="3"/>
</dbReference>
<feature type="domain" description="SRCR" evidence="17">
    <location>
        <begin position="322"/>
        <end position="418"/>
    </location>
</feature>
<feature type="compositionally biased region" description="Pro residues" evidence="15">
    <location>
        <begin position="660"/>
        <end position="671"/>
    </location>
</feature>
<dbReference type="SUPFAM" id="SSF56487">
    <property type="entry name" value="SRCR-like"/>
    <property type="match status" value="3"/>
</dbReference>
<comment type="subcellular location">
    <subcellularLocation>
        <location evidence="1">Cell membrane</location>
        <topology evidence="1">Single-pass type I membrane protein</topology>
    </subcellularLocation>
</comment>
<keyword evidence="4 16" id="KW-0812">Transmembrane</keyword>
<evidence type="ECO:0000256" key="14">
    <source>
        <dbReference type="PROSITE-ProRule" id="PRU00196"/>
    </source>
</evidence>
<feature type="disulfide bond" evidence="14">
    <location>
        <begin position="287"/>
        <end position="297"/>
    </location>
</feature>
<sequence length="697" mass="74699">MSLGPVGCRCSPFVSGPAPVQPPPGNIAKWTFMFTSTSSCSSTLFWLQSSRLRSRPQDRLRVHPPSLEWLAALPCHPSPAPSGQTSPSPSHAASQPAEPGQRLEVRLVNGSDRCSGTVEVRAGGSWELPCGAPWDHSASEALCRALGCGGAEWGPDQPTPLPLDRAPGNASGTPNATWALAPIVLCSSSEWQLCRVEQHPCDPDGQPAQVTCAENRDLRLVDGGSPCAGRVEMLEHGQWGSLCDDTWDLEDAHVVCRQLSCGTAIQALPGLHFAPGRGPIHRDQVNCSGTEAYLWDCPGRPGERYCGHKEDAGVVCSEHQTLHLTGGTDRCEGQVEVHFRGAWNTVCDSEWYTSEAQVLCRALGCGTVAGIPRGLPHSLPGRMYYSCQGDEPTLSDCSWRFNNSNLCSQSKAARVLCSGSRKLLNQSTSDLLTSAQPATIGPSLTVPAEDWTPWELMLLILCFVLGTLLLGALISILVLLLRVKGKYALPAAATHQHRPVAPAGVNSYQEVPSTVPKEEAPKLPLQVQAPPPADADSSSDSDYEHYDFSAQPPVALTTFYNSQRYRVTEEQAQQNRFRMPALEEDPPSLGPQQRPRSSSGSSTSSGEGYCNSPRSRLPPWGPLPEQPPRLELAGSQGTFSGPSADDSSSTSSGEWYQNFQPPPLPPPPPEEPFGCPGSPSPQPASTDNEDYDDIGAA</sequence>
<keyword evidence="10 14" id="KW-1015">Disulfide bond</keyword>
<evidence type="ECO:0000259" key="17">
    <source>
        <dbReference type="PROSITE" id="PS50287"/>
    </source>
</evidence>
<keyword evidence="8 16" id="KW-1133">Transmembrane helix</keyword>
<keyword evidence="2" id="KW-1003">Cell membrane</keyword>
<dbReference type="PANTHER" id="PTHR48071">
    <property type="entry name" value="SRCR DOMAIN-CONTAINING PROTEIN"/>
    <property type="match status" value="1"/>
</dbReference>
<evidence type="ECO:0000256" key="8">
    <source>
        <dbReference type="ARBA" id="ARBA00022989"/>
    </source>
</evidence>
<evidence type="ECO:0000256" key="2">
    <source>
        <dbReference type="ARBA" id="ARBA00022475"/>
    </source>
</evidence>
<feature type="disulfide bond" evidence="14">
    <location>
        <begin position="387"/>
        <end position="397"/>
    </location>
</feature>
<proteinExistence type="predicted"/>
<feature type="domain" description="SRCR" evidence="17">
    <location>
        <begin position="105"/>
        <end position="213"/>
    </location>
</feature>
<evidence type="ECO:0000313" key="18">
    <source>
        <dbReference type="EMBL" id="KAF6275347.1"/>
    </source>
</evidence>
<evidence type="ECO:0000256" key="5">
    <source>
        <dbReference type="ARBA" id="ARBA00022729"/>
    </source>
</evidence>
<accession>A0A7J7RH52</accession>
<feature type="domain" description="SRCR" evidence="17">
    <location>
        <begin position="218"/>
        <end position="317"/>
    </location>
</feature>
<evidence type="ECO:0000256" key="4">
    <source>
        <dbReference type="ARBA" id="ARBA00022692"/>
    </source>
</evidence>
<evidence type="ECO:0000256" key="16">
    <source>
        <dbReference type="SAM" id="Phobius"/>
    </source>
</evidence>
<evidence type="ECO:0000256" key="3">
    <source>
        <dbReference type="ARBA" id="ARBA00022553"/>
    </source>
</evidence>
<dbReference type="GO" id="GO:0004252">
    <property type="term" value="F:serine-type endopeptidase activity"/>
    <property type="evidence" value="ECO:0007669"/>
    <property type="project" value="TreeGrafter"/>
</dbReference>
<dbReference type="FunFam" id="3.10.250.10:FF:000010">
    <property type="entry name" value="T-cell differentiation antigen CD6"/>
    <property type="match status" value="1"/>
</dbReference>
<evidence type="ECO:0000256" key="10">
    <source>
        <dbReference type="ARBA" id="ARBA00023157"/>
    </source>
</evidence>
<dbReference type="EMBL" id="JABWUV010000027">
    <property type="protein sequence ID" value="KAF6275347.1"/>
    <property type="molecule type" value="Genomic_DNA"/>
</dbReference>
<feature type="transmembrane region" description="Helical" evidence="16">
    <location>
        <begin position="456"/>
        <end position="481"/>
    </location>
</feature>
<dbReference type="FunFam" id="3.10.250.10:FF:000017">
    <property type="entry name" value="CD6 molecule"/>
    <property type="match status" value="1"/>
</dbReference>
<keyword evidence="9 16" id="KW-0472">Membrane</keyword>
<keyword evidence="7" id="KW-0130">Cell adhesion</keyword>
<evidence type="ECO:0000256" key="13">
    <source>
        <dbReference type="ARBA" id="ARBA00068813"/>
    </source>
</evidence>
<comment type="function">
    <text evidence="12">Cell adhesion molecule that mediates cell-cell contacts and regulates T-cell responses via its interaction with ALCAM/CD166. Contributes to signaling cascades triggered by activation of the TCR/CD3 complex. Functions as a costimulatory molecule; promotes T-cell activation and proliferation. Contributes to the formation and maturation of the immunological synapse. Functions as a calcium-dependent pattern receptor that binds and aggregates both Gram-positive and Gram-negative bacteria. Binds both lipopolysaccharide (LPS) from Gram-negative bacteria and lipoteichoic acid from Gram-positive bacteria. LPS binding leads to the activation of signaling cascades and down-stream MAP kinases. Mediates activation of the inflammatory response and the secretion of pro-inflammatory cytokines in response to LPS.</text>
</comment>
<organism evidence="18 19">
    <name type="scientific">Myotis myotis</name>
    <name type="common">Greater mouse-eared bat</name>
    <name type="synonym">Vespertilio myotis</name>
    <dbReference type="NCBI Taxonomy" id="51298"/>
    <lineage>
        <taxon>Eukaryota</taxon>
        <taxon>Metazoa</taxon>
        <taxon>Chordata</taxon>
        <taxon>Craniata</taxon>
        <taxon>Vertebrata</taxon>
        <taxon>Euteleostomi</taxon>
        <taxon>Mammalia</taxon>
        <taxon>Eutheria</taxon>
        <taxon>Laurasiatheria</taxon>
        <taxon>Chiroptera</taxon>
        <taxon>Yangochiroptera</taxon>
        <taxon>Vespertilionidae</taxon>
        <taxon>Myotis</taxon>
    </lineage>
</organism>
<dbReference type="GO" id="GO:0005886">
    <property type="term" value="C:plasma membrane"/>
    <property type="evidence" value="ECO:0007669"/>
    <property type="project" value="UniProtKB-SubCell"/>
</dbReference>
<name>A0A7J7RH52_MYOMY</name>
<dbReference type="InterPro" id="IPR036772">
    <property type="entry name" value="SRCR-like_dom_sf"/>
</dbReference>
<feature type="region of interest" description="Disordered" evidence="15">
    <location>
        <begin position="569"/>
        <end position="697"/>
    </location>
</feature>
<evidence type="ECO:0000256" key="9">
    <source>
        <dbReference type="ARBA" id="ARBA00023136"/>
    </source>
</evidence>
<evidence type="ECO:0000256" key="15">
    <source>
        <dbReference type="SAM" id="MobiDB-lite"/>
    </source>
</evidence>
<dbReference type="Proteomes" id="UP000527355">
    <property type="component" value="Unassembled WGS sequence"/>
</dbReference>
<protein>
    <recommendedName>
        <fullName evidence="13">T-cell differentiation antigen CD6</fullName>
    </recommendedName>
</protein>
<dbReference type="Gene3D" id="3.10.250.10">
    <property type="entry name" value="SRCR-like domain"/>
    <property type="match status" value="3"/>
</dbReference>
<gene>
    <name evidence="18" type="ORF">mMyoMyo1_002459</name>
</gene>
<keyword evidence="6" id="KW-0677">Repeat</keyword>
<reference evidence="18 19" key="1">
    <citation type="journal article" date="2020" name="Nature">
        <title>Six reference-quality genomes reveal evolution of bat adaptations.</title>
        <authorList>
            <person name="Jebb D."/>
            <person name="Huang Z."/>
            <person name="Pippel M."/>
            <person name="Hughes G.M."/>
            <person name="Lavrichenko K."/>
            <person name="Devanna P."/>
            <person name="Winkler S."/>
            <person name="Jermiin L.S."/>
            <person name="Skirmuntt E.C."/>
            <person name="Katzourakis A."/>
            <person name="Burkitt-Gray L."/>
            <person name="Ray D.A."/>
            <person name="Sullivan K.A.M."/>
            <person name="Roscito J.G."/>
            <person name="Kirilenko B.M."/>
            <person name="Davalos L.M."/>
            <person name="Corthals A.P."/>
            <person name="Power M.L."/>
            <person name="Jones G."/>
            <person name="Ransome R.D."/>
            <person name="Dechmann D.K.N."/>
            <person name="Locatelli A.G."/>
            <person name="Puechmaille S.J."/>
            <person name="Fedrigo O."/>
            <person name="Jarvis E.D."/>
            <person name="Hiller M."/>
            <person name="Vernes S.C."/>
            <person name="Myers E.W."/>
            <person name="Teeling E.C."/>
        </authorList>
    </citation>
    <scope>NUCLEOTIDE SEQUENCE [LARGE SCALE GENOMIC DNA]</scope>
    <source>
        <strain evidence="18">MMyoMyo1</strain>
        <tissue evidence="18">Flight muscle</tissue>
    </source>
</reference>
<keyword evidence="3" id="KW-0597">Phosphoprotein</keyword>
<keyword evidence="5" id="KW-0732">Signal</keyword>
<evidence type="ECO:0000256" key="12">
    <source>
        <dbReference type="ARBA" id="ARBA00057255"/>
    </source>
</evidence>